<organism evidence="1 2">
    <name type="scientific">Bacillus phage Moonbeam</name>
    <dbReference type="NCBI Taxonomy" id="1540091"/>
    <lineage>
        <taxon>Viruses</taxon>
        <taxon>Duplodnaviria</taxon>
        <taxon>Heunggongvirae</taxon>
        <taxon>Uroviricota</taxon>
        <taxon>Caudoviricetes</taxon>
        <taxon>Herelleviridae</taxon>
        <taxon>Bastillevirinae</taxon>
        <taxon>Moonbeamvirus</taxon>
        <taxon>Moonbeamvirus moonbeam</taxon>
    </lineage>
</organism>
<name>A0A0A0RP58_9CAUD</name>
<dbReference type="Pfam" id="PF10127">
    <property type="entry name" value="RlaP"/>
    <property type="match status" value="1"/>
</dbReference>
<dbReference type="EMBL" id="KM236246">
    <property type="protein sequence ID" value="AIW03419.1"/>
    <property type="molecule type" value="Genomic_DNA"/>
</dbReference>
<protein>
    <submittedName>
        <fullName evidence="1">Nucleotidyltransferase</fullName>
    </submittedName>
</protein>
<keyword evidence="1" id="KW-0808">Transferase</keyword>
<keyword evidence="2" id="KW-1185">Reference proteome</keyword>
<gene>
    <name evidence="1" type="ORF">CPT_Moonbeam21</name>
</gene>
<proteinExistence type="predicted"/>
<dbReference type="GO" id="GO:0016740">
    <property type="term" value="F:transferase activity"/>
    <property type="evidence" value="ECO:0007669"/>
    <property type="project" value="UniProtKB-KW"/>
</dbReference>
<dbReference type="OrthoDB" id="22886at10239"/>
<dbReference type="PANTHER" id="PTHR34817:SF1">
    <property type="entry name" value="NUCLEOTIDYLTRANSFERASE"/>
    <property type="match status" value="1"/>
</dbReference>
<dbReference type="KEGG" id="vg:24607995"/>
<accession>A0A0A0RP58</accession>
<dbReference type="GeneID" id="24607995"/>
<evidence type="ECO:0000313" key="2">
    <source>
        <dbReference type="Proteomes" id="UP000030207"/>
    </source>
</evidence>
<dbReference type="PANTHER" id="PTHR34817">
    <property type="entry name" value="NUCLEOTIDYLTRANSFERASE"/>
    <property type="match status" value="1"/>
</dbReference>
<reference evidence="1 2" key="1">
    <citation type="submission" date="2014-07" db="EMBL/GenBank/DDBJ databases">
        <title>Complete Genome of Bacillus megaterium Myophage Moonbeam.</title>
        <authorList>
            <person name="Cadungog J.N."/>
            <person name="Khatemi B.E."/>
            <person name="Hernandez A.C."/>
            <person name="Everett G.F.K."/>
        </authorList>
    </citation>
    <scope>NUCLEOTIDE SEQUENCE [LARGE SCALE GENOMIC DNA]</scope>
</reference>
<sequence length="246" mass="28373">MSKKVAFKAQIGSANYNLLLPSSDQDFVTVYYPSFEDLYNRVDLAKPSKVTETEDNSWQDVRKLRDGLIKSNPNTLEILFSVNVKDIQTPLWEELHHIREDIAKMNLSHLFDASFGMFHNEMKRYKRELEKGDKVRAGKAASSGLRIILAMHQYHKQDFKGYSNCLWYGEYLDAGTRNTLLEIKAGKGDPEAIKNKVAVMYKRAEVLRPLFHANTKDAGVEKEVRDIVYHYTEKEVKNELLFGGNY</sequence>
<evidence type="ECO:0000313" key="1">
    <source>
        <dbReference type="EMBL" id="AIW03419.1"/>
    </source>
</evidence>
<dbReference type="RefSeq" id="YP_009151584.1">
    <property type="nucleotide sequence ID" value="NC_027374.1"/>
</dbReference>
<dbReference type="Proteomes" id="UP000030207">
    <property type="component" value="Segment"/>
</dbReference>
<dbReference type="InterPro" id="IPR018775">
    <property type="entry name" value="RlaP"/>
</dbReference>